<dbReference type="SUPFAM" id="SSF52540">
    <property type="entry name" value="P-loop containing nucleoside triphosphate hydrolases"/>
    <property type="match status" value="1"/>
</dbReference>
<accession>A0A813K2T0</accession>
<dbReference type="EMBL" id="CAJNNW010027627">
    <property type="protein sequence ID" value="CAE8692390.1"/>
    <property type="molecule type" value="Genomic_DNA"/>
</dbReference>
<protein>
    <recommendedName>
        <fullName evidence="3">Helicase ATP-binding domain-containing protein</fullName>
    </recommendedName>
</protein>
<dbReference type="AlphaFoldDB" id="A0A813K2T0"/>
<evidence type="ECO:0008006" key="3">
    <source>
        <dbReference type="Google" id="ProtNLM"/>
    </source>
</evidence>
<evidence type="ECO:0000313" key="2">
    <source>
        <dbReference type="Proteomes" id="UP000626109"/>
    </source>
</evidence>
<dbReference type="Proteomes" id="UP000626109">
    <property type="component" value="Unassembled WGS sequence"/>
</dbReference>
<dbReference type="InterPro" id="IPR027417">
    <property type="entry name" value="P-loop_NTPase"/>
</dbReference>
<name>A0A813K2T0_POLGL</name>
<gene>
    <name evidence="1" type="ORF">PGLA2088_LOCUS27849</name>
</gene>
<sequence length="119" mass="13471">MRLGGGFAARKRRRTQQNWAGQDVLQEDEEGGVLLELLKTVARCGLARIVVDEFHELLDPRRTSWLSDLRQLHKSSGSCVSLWGLTGTPLISDFSAVARIRVGHNICSNMFMHFCLFRK</sequence>
<comment type="caution">
    <text evidence="1">The sequence shown here is derived from an EMBL/GenBank/DDBJ whole genome shotgun (WGS) entry which is preliminary data.</text>
</comment>
<organism evidence="1 2">
    <name type="scientific">Polarella glacialis</name>
    <name type="common">Dinoflagellate</name>
    <dbReference type="NCBI Taxonomy" id="89957"/>
    <lineage>
        <taxon>Eukaryota</taxon>
        <taxon>Sar</taxon>
        <taxon>Alveolata</taxon>
        <taxon>Dinophyceae</taxon>
        <taxon>Suessiales</taxon>
        <taxon>Suessiaceae</taxon>
        <taxon>Polarella</taxon>
    </lineage>
</organism>
<reference evidence="1" key="1">
    <citation type="submission" date="2021-02" db="EMBL/GenBank/DDBJ databases">
        <authorList>
            <person name="Dougan E. K."/>
            <person name="Rhodes N."/>
            <person name="Thang M."/>
            <person name="Chan C."/>
        </authorList>
    </citation>
    <scope>NUCLEOTIDE SEQUENCE</scope>
</reference>
<evidence type="ECO:0000313" key="1">
    <source>
        <dbReference type="EMBL" id="CAE8692390.1"/>
    </source>
</evidence>
<proteinExistence type="predicted"/>